<dbReference type="RefSeq" id="XP_031854751.1">
    <property type="nucleotide sequence ID" value="XM_031998860.1"/>
</dbReference>
<dbReference type="Pfam" id="PF06093">
    <property type="entry name" value="Spt4"/>
    <property type="match status" value="1"/>
</dbReference>
<evidence type="ECO:0000313" key="11">
    <source>
        <dbReference type="Proteomes" id="UP000398389"/>
    </source>
</evidence>
<evidence type="ECO:0000256" key="2">
    <source>
        <dbReference type="ARBA" id="ARBA00004584"/>
    </source>
</evidence>
<dbReference type="GO" id="GO:0032044">
    <property type="term" value="C:DSIF complex"/>
    <property type="evidence" value="ECO:0007669"/>
    <property type="project" value="TreeGrafter"/>
</dbReference>
<evidence type="ECO:0000256" key="6">
    <source>
        <dbReference type="ARBA" id="ARBA00023242"/>
    </source>
</evidence>
<evidence type="ECO:0000256" key="1">
    <source>
        <dbReference type="ARBA" id="ARBA00004123"/>
    </source>
</evidence>
<dbReference type="Gene3D" id="3.30.40.210">
    <property type="match status" value="1"/>
</dbReference>
<evidence type="ECO:0000256" key="5">
    <source>
        <dbReference type="ARBA" id="ARBA00023163"/>
    </source>
</evidence>
<evidence type="ECO:0000259" key="9">
    <source>
        <dbReference type="SMART" id="SM01389"/>
    </source>
</evidence>
<name>A0A5E8BYE2_9ASCO</name>
<dbReference type="PIRSF" id="PIRSF025023">
    <property type="entry name" value="Spt4"/>
    <property type="match status" value="1"/>
</dbReference>
<accession>A0A5E8BYE2</accession>
<dbReference type="SUPFAM" id="SSF63393">
    <property type="entry name" value="RNA polymerase subunits"/>
    <property type="match status" value="1"/>
</dbReference>
<dbReference type="SMART" id="SM01389">
    <property type="entry name" value="Spt4"/>
    <property type="match status" value="1"/>
</dbReference>
<feature type="domain" description="Spt4/RpoE2 zinc finger" evidence="9">
    <location>
        <begin position="6"/>
        <end position="83"/>
    </location>
</feature>
<dbReference type="AlphaFoldDB" id="A0A5E8BYE2"/>
<dbReference type="InterPro" id="IPR009287">
    <property type="entry name" value="Spt4"/>
</dbReference>
<dbReference type="PANTHER" id="PTHR12882">
    <property type="entry name" value="SUPPRESSOR OF TY 4"/>
    <property type="match status" value="1"/>
</dbReference>
<comment type="function">
    <text evidence="8">The SPT4-SPT5 complex mediates both activation and inhibition of transcription elongation, and plays a role in pre-mRNA processing. This complex seems to be important for the stability of the RNA polymerase II elongation machinery on the chromatin template but not for the inherent ability of this machinery to translocate down the gene.</text>
</comment>
<comment type="similarity">
    <text evidence="3 8">Belongs to the SPT4 family.</text>
</comment>
<dbReference type="GO" id="GO:0140673">
    <property type="term" value="P:transcription elongation-coupled chromatin remodeling"/>
    <property type="evidence" value="ECO:0007669"/>
    <property type="project" value="InterPro"/>
</dbReference>
<evidence type="ECO:0000313" key="10">
    <source>
        <dbReference type="EMBL" id="VVT54577.1"/>
    </source>
</evidence>
<comment type="subcellular location">
    <subcellularLocation>
        <location evidence="2">Chromosome</location>
        <location evidence="2">Centromere</location>
    </subcellularLocation>
    <subcellularLocation>
        <location evidence="1 8">Nucleus</location>
    </subcellularLocation>
</comment>
<dbReference type="OrthoDB" id="248751at2759"/>
<gene>
    <name evidence="10" type="ORF">SAPINGB_P004145</name>
</gene>
<evidence type="ECO:0000256" key="3">
    <source>
        <dbReference type="ARBA" id="ARBA00010464"/>
    </source>
</evidence>
<dbReference type="Proteomes" id="UP000398389">
    <property type="component" value="Unassembled WGS sequence"/>
</dbReference>
<evidence type="ECO:0000256" key="4">
    <source>
        <dbReference type="ARBA" id="ARBA00020182"/>
    </source>
</evidence>
<dbReference type="GO" id="GO:0006355">
    <property type="term" value="P:regulation of DNA-templated transcription"/>
    <property type="evidence" value="ECO:0007669"/>
    <property type="project" value="InterPro"/>
</dbReference>
<keyword evidence="7" id="KW-0137">Centromere</keyword>
<dbReference type="GO" id="GO:0000775">
    <property type="term" value="C:chromosome, centromeric region"/>
    <property type="evidence" value="ECO:0007669"/>
    <property type="project" value="UniProtKB-SubCell"/>
</dbReference>
<dbReference type="GO" id="GO:0008270">
    <property type="term" value="F:zinc ion binding"/>
    <property type="evidence" value="ECO:0007669"/>
    <property type="project" value="InterPro"/>
</dbReference>
<dbReference type="GeneID" id="43582960"/>
<sequence>MSTRTERACMICAIIQPYREFLSQGCPNCESLLAYKNDDELVQDCTSPSFEGLLAVCDTANSWAAKWLRVDGFQPGLYAVKVNGRLPEDIARDLEAKGVVYRPRDGSAQD</sequence>
<reference evidence="10 11" key="1">
    <citation type="submission" date="2019-09" db="EMBL/GenBank/DDBJ databases">
        <authorList>
            <person name="Brejova B."/>
        </authorList>
    </citation>
    <scope>NUCLEOTIDE SEQUENCE [LARGE SCALE GENOMIC DNA]</scope>
</reference>
<keyword evidence="5 8" id="KW-0804">Transcription</keyword>
<dbReference type="PANTHER" id="PTHR12882:SF1">
    <property type="entry name" value="TRANSCRIPTION ELONGATION FACTOR SPT4"/>
    <property type="match status" value="1"/>
</dbReference>
<evidence type="ECO:0000256" key="7">
    <source>
        <dbReference type="ARBA" id="ARBA00023328"/>
    </source>
</evidence>
<dbReference type="CDD" id="cd07973">
    <property type="entry name" value="Spt4"/>
    <property type="match status" value="1"/>
</dbReference>
<proteinExistence type="inferred from homology"/>
<evidence type="ECO:0000256" key="8">
    <source>
        <dbReference type="PIRNR" id="PIRNR025023"/>
    </source>
</evidence>
<keyword evidence="11" id="KW-1185">Reference proteome</keyword>
<dbReference type="InterPro" id="IPR029040">
    <property type="entry name" value="RPABC4/Spt4"/>
</dbReference>
<dbReference type="GO" id="GO:0000993">
    <property type="term" value="F:RNA polymerase II complex binding"/>
    <property type="evidence" value="ECO:0007669"/>
    <property type="project" value="TreeGrafter"/>
</dbReference>
<keyword evidence="6 8" id="KW-0539">Nucleus</keyword>
<organism evidence="10 11">
    <name type="scientific">Magnusiomyces paraingens</name>
    <dbReference type="NCBI Taxonomy" id="2606893"/>
    <lineage>
        <taxon>Eukaryota</taxon>
        <taxon>Fungi</taxon>
        <taxon>Dikarya</taxon>
        <taxon>Ascomycota</taxon>
        <taxon>Saccharomycotina</taxon>
        <taxon>Dipodascomycetes</taxon>
        <taxon>Dipodascales</taxon>
        <taxon>Dipodascaceae</taxon>
        <taxon>Magnusiomyces</taxon>
    </lineage>
</organism>
<dbReference type="EMBL" id="CABVLU010000003">
    <property type="protein sequence ID" value="VVT54577.1"/>
    <property type="molecule type" value="Genomic_DNA"/>
</dbReference>
<dbReference type="InterPro" id="IPR022800">
    <property type="entry name" value="Spt4/RpoE2_Znf"/>
</dbReference>
<protein>
    <recommendedName>
        <fullName evidence="4 8">Transcription elongation factor SPT4</fullName>
    </recommendedName>
</protein>
<dbReference type="InterPro" id="IPR038510">
    <property type="entry name" value="Spt4_sf"/>
</dbReference>